<keyword evidence="2" id="KW-0238">DNA-binding</keyword>
<name>A0A140L7M1_9FIRM</name>
<sequence length="222" mass="26204">MANRTNDAREEVRIETLSDKAYHIIKEKLLHMKKGSYLSIRKVAEEINMSYTPVREAFLRLHKEGFLELVPKVGFFANAIGLDEILQIYEARECIEIFILQKVFDQIDESHIKQMKECLEKQRRSFEEKRVHDFVKADQKFHEVFIDLYNNKYLSGLYKNLREQYFICSKNIAEGISDAAIVEHMELLDCIERKDLGKALEVLSKHIENSKERIKAGYMRIK</sequence>
<dbReference type="InterPro" id="IPR008920">
    <property type="entry name" value="TF_FadR/GntR_C"/>
</dbReference>
<keyword evidence="7" id="KW-1185">Reference proteome</keyword>
<gene>
    <name evidence="6" type="primary">rspR_3</name>
    <name evidence="6" type="ORF">AN618_15770</name>
</gene>
<dbReference type="Gene3D" id="1.10.10.10">
    <property type="entry name" value="Winged helix-like DNA-binding domain superfamily/Winged helix DNA-binding domain"/>
    <property type="match status" value="1"/>
</dbReference>
<proteinExistence type="predicted"/>
<organism evidence="6 7">
    <name type="scientific">Fervidicola ferrireducens</name>
    <dbReference type="NCBI Taxonomy" id="520764"/>
    <lineage>
        <taxon>Bacteria</taxon>
        <taxon>Bacillati</taxon>
        <taxon>Bacillota</taxon>
        <taxon>Clostridia</taxon>
        <taxon>Thermosediminibacterales</taxon>
        <taxon>Thermosediminibacteraceae</taxon>
        <taxon>Fervidicola</taxon>
    </lineage>
</organism>
<evidence type="ECO:0000313" key="6">
    <source>
        <dbReference type="EMBL" id="KXG76546.1"/>
    </source>
</evidence>
<evidence type="ECO:0000259" key="4">
    <source>
        <dbReference type="SMART" id="SM00345"/>
    </source>
</evidence>
<keyword evidence="1" id="KW-0805">Transcription regulation</keyword>
<feature type="domain" description="GntR C-terminal" evidence="5">
    <location>
        <begin position="87"/>
        <end position="209"/>
    </location>
</feature>
<reference evidence="6 7" key="1">
    <citation type="submission" date="2015-12" db="EMBL/GenBank/DDBJ databases">
        <title>Draft genome sequnece of Fervidicola ferrireducens strain Y170.</title>
        <authorList>
            <person name="Patel B.K."/>
        </authorList>
    </citation>
    <scope>NUCLEOTIDE SEQUENCE [LARGE SCALE GENOMIC DNA]</scope>
    <source>
        <strain evidence="6 7">Y170</strain>
    </source>
</reference>
<dbReference type="Pfam" id="PF07729">
    <property type="entry name" value="FCD"/>
    <property type="match status" value="1"/>
</dbReference>
<dbReference type="Proteomes" id="UP000070427">
    <property type="component" value="Unassembled WGS sequence"/>
</dbReference>
<dbReference type="GO" id="GO:0003677">
    <property type="term" value="F:DNA binding"/>
    <property type="evidence" value="ECO:0007669"/>
    <property type="project" value="UniProtKB-KW"/>
</dbReference>
<dbReference type="SUPFAM" id="SSF48008">
    <property type="entry name" value="GntR ligand-binding domain-like"/>
    <property type="match status" value="1"/>
</dbReference>
<dbReference type="GO" id="GO:0003700">
    <property type="term" value="F:DNA-binding transcription factor activity"/>
    <property type="evidence" value="ECO:0007669"/>
    <property type="project" value="InterPro"/>
</dbReference>
<evidence type="ECO:0000256" key="2">
    <source>
        <dbReference type="ARBA" id="ARBA00023125"/>
    </source>
</evidence>
<evidence type="ECO:0000313" key="7">
    <source>
        <dbReference type="Proteomes" id="UP000070427"/>
    </source>
</evidence>
<dbReference type="STRING" id="520764.AN618_15770"/>
<accession>A0A140L7M1</accession>
<dbReference type="Gene3D" id="1.20.120.530">
    <property type="entry name" value="GntR ligand-binding domain-like"/>
    <property type="match status" value="1"/>
</dbReference>
<dbReference type="SMART" id="SM00895">
    <property type="entry name" value="FCD"/>
    <property type="match status" value="1"/>
</dbReference>
<dbReference type="SUPFAM" id="SSF46785">
    <property type="entry name" value="Winged helix' DNA-binding domain"/>
    <property type="match status" value="1"/>
</dbReference>
<dbReference type="Pfam" id="PF00392">
    <property type="entry name" value="GntR"/>
    <property type="match status" value="1"/>
</dbReference>
<evidence type="ECO:0000259" key="5">
    <source>
        <dbReference type="SMART" id="SM00895"/>
    </source>
</evidence>
<dbReference type="InterPro" id="IPR036388">
    <property type="entry name" value="WH-like_DNA-bd_sf"/>
</dbReference>
<dbReference type="PANTHER" id="PTHR43537">
    <property type="entry name" value="TRANSCRIPTIONAL REGULATOR, GNTR FAMILY"/>
    <property type="match status" value="1"/>
</dbReference>
<evidence type="ECO:0000256" key="3">
    <source>
        <dbReference type="ARBA" id="ARBA00023163"/>
    </source>
</evidence>
<dbReference type="InterPro" id="IPR000524">
    <property type="entry name" value="Tscrpt_reg_HTH_GntR"/>
</dbReference>
<keyword evidence="3" id="KW-0804">Transcription</keyword>
<dbReference type="AlphaFoldDB" id="A0A140L7M1"/>
<dbReference type="InParanoid" id="A0A140L7M1"/>
<evidence type="ECO:0000256" key="1">
    <source>
        <dbReference type="ARBA" id="ARBA00023015"/>
    </source>
</evidence>
<dbReference type="EMBL" id="LOED01000019">
    <property type="protein sequence ID" value="KXG76546.1"/>
    <property type="molecule type" value="Genomic_DNA"/>
</dbReference>
<dbReference type="OrthoDB" id="389878at2"/>
<dbReference type="PANTHER" id="PTHR43537:SF24">
    <property type="entry name" value="GLUCONATE OPERON TRANSCRIPTIONAL REPRESSOR"/>
    <property type="match status" value="1"/>
</dbReference>
<feature type="domain" description="HTH gntR-type" evidence="4">
    <location>
        <begin position="21"/>
        <end position="77"/>
    </location>
</feature>
<dbReference type="InterPro" id="IPR036390">
    <property type="entry name" value="WH_DNA-bd_sf"/>
</dbReference>
<protein>
    <submittedName>
        <fullName evidence="6">HTH-type transcriptional repressor RspR</fullName>
    </submittedName>
</protein>
<comment type="caution">
    <text evidence="6">The sequence shown here is derived from an EMBL/GenBank/DDBJ whole genome shotgun (WGS) entry which is preliminary data.</text>
</comment>
<dbReference type="RefSeq" id="WP_066353693.1">
    <property type="nucleotide sequence ID" value="NZ_LOED01000019.1"/>
</dbReference>
<dbReference type="SMART" id="SM00345">
    <property type="entry name" value="HTH_GNTR"/>
    <property type="match status" value="1"/>
</dbReference>
<dbReference type="InterPro" id="IPR011711">
    <property type="entry name" value="GntR_C"/>
</dbReference>